<evidence type="ECO:0000313" key="2">
    <source>
        <dbReference type="EMBL" id="ABC28769.1"/>
    </source>
</evidence>
<dbReference type="EMBL" id="CP000155">
    <property type="protein sequence ID" value="ABC28769.1"/>
    <property type="molecule type" value="Genomic_DNA"/>
</dbReference>
<dbReference type="AlphaFoldDB" id="Q2SKQ5"/>
<name>Q2SKQ5_HAHCH</name>
<dbReference type="OrthoDB" id="8587856at2"/>
<evidence type="ECO:0000313" key="3">
    <source>
        <dbReference type="Proteomes" id="UP000000238"/>
    </source>
</evidence>
<dbReference type="InterPro" id="IPR001638">
    <property type="entry name" value="Solute-binding_3/MltF_N"/>
</dbReference>
<accession>Q2SKQ5</accession>
<dbReference type="STRING" id="349521.HCH_01936"/>
<organism evidence="2 3">
    <name type="scientific">Hahella chejuensis (strain KCTC 2396)</name>
    <dbReference type="NCBI Taxonomy" id="349521"/>
    <lineage>
        <taxon>Bacteria</taxon>
        <taxon>Pseudomonadati</taxon>
        <taxon>Pseudomonadota</taxon>
        <taxon>Gammaproteobacteria</taxon>
        <taxon>Oceanospirillales</taxon>
        <taxon>Hahellaceae</taxon>
        <taxon>Hahella</taxon>
    </lineage>
</organism>
<dbReference type="HOGENOM" id="CLU_029326_0_0_6"/>
<dbReference type="PANTHER" id="PTHR38834">
    <property type="entry name" value="PERIPLASMIC SUBSTRATE BINDING PROTEIN FAMILY 3"/>
    <property type="match status" value="1"/>
</dbReference>
<protein>
    <submittedName>
        <fullName evidence="2">ABC-type amino acid transport/signal transduction systems, periplasmic component/domain</fullName>
    </submittedName>
</protein>
<dbReference type="Pfam" id="PF00497">
    <property type="entry name" value="SBP_bac_3"/>
    <property type="match status" value="2"/>
</dbReference>
<dbReference type="PANTHER" id="PTHR38834:SF3">
    <property type="entry name" value="SOLUTE-BINDING PROTEIN FAMILY 3_N-TERMINAL DOMAIN-CONTAINING PROTEIN"/>
    <property type="match status" value="1"/>
</dbReference>
<dbReference type="SUPFAM" id="SSF53850">
    <property type="entry name" value="Periplasmic binding protein-like II"/>
    <property type="match status" value="2"/>
</dbReference>
<dbReference type="Gene3D" id="3.40.190.10">
    <property type="entry name" value="Periplasmic binding protein-like II"/>
    <property type="match status" value="4"/>
</dbReference>
<reference evidence="2 3" key="1">
    <citation type="journal article" date="2005" name="Nucleic Acids Res.">
        <title>Genomic blueprint of Hahella chejuensis, a marine microbe producing an algicidal agent.</title>
        <authorList>
            <person name="Jeong H."/>
            <person name="Yim J.H."/>
            <person name="Lee C."/>
            <person name="Choi S.-H."/>
            <person name="Park Y.K."/>
            <person name="Yoon S.H."/>
            <person name="Hur C.-G."/>
            <person name="Kang H.-Y."/>
            <person name="Kim D."/>
            <person name="Lee H.H."/>
            <person name="Park K.H."/>
            <person name="Park S.-H."/>
            <person name="Park H.-S."/>
            <person name="Lee H.K."/>
            <person name="Oh T.K."/>
            <person name="Kim J.F."/>
        </authorList>
    </citation>
    <scope>NUCLEOTIDE SEQUENCE [LARGE SCALE GENOMIC DNA]</scope>
    <source>
        <strain evidence="2 3">KCTC 2396</strain>
    </source>
</reference>
<feature type="domain" description="Solute-binding protein family 3/N-terminal" evidence="1">
    <location>
        <begin position="263"/>
        <end position="491"/>
    </location>
</feature>
<dbReference type="eggNOG" id="COG0834">
    <property type="taxonomic scope" value="Bacteria"/>
</dbReference>
<dbReference type="Proteomes" id="UP000000238">
    <property type="component" value="Chromosome"/>
</dbReference>
<dbReference type="SMART" id="SM00062">
    <property type="entry name" value="PBPb"/>
    <property type="match status" value="1"/>
</dbReference>
<dbReference type="RefSeq" id="WP_011395840.1">
    <property type="nucleotide sequence ID" value="NC_007645.1"/>
</dbReference>
<dbReference type="KEGG" id="hch:HCH_01936"/>
<evidence type="ECO:0000259" key="1">
    <source>
        <dbReference type="SMART" id="SM00062"/>
    </source>
</evidence>
<keyword evidence="3" id="KW-1185">Reference proteome</keyword>
<sequence length="491" mass="56491">MDKSEPWMPMNTIRWRFFLGLVMCATFSTSTAAVKLTVGEWPPYASESLPYKGLLPKLVTEAFALEGIEVEYDFMPWARAYEFARKPGWDGAVGWVDNAQRRRNFWFSDRIIYSSSALFHLKDQDFTWNELKDLAPYRVGVSVGYSYGEAFDNAVVNQNLQVIPAVNDRQNLVKLLRREIDLFPLDAKVGEYLLRRELPEYQRLFTYDEKPLIQDGLSVMFPKNGPNSRSYVAIFNQGLKRLKRNGDYSRILNNIDVINGISQLSFYSEDYAPFNYRENGVAKGIALDLFDAIMETIGADKSRRDVHFMNWPEAYKAATSQHSSALFTMTRTPQREDKFKWVGPIYRSKVVLMGKRNGGESEESEPVHLKELGHKRICVIQDDVGHQLMISAGVKERNLTTTTHPLTCGQMLNNGEVDYWAYGSQTANWYLQQLGLDARDYEEVMTVTESSEYFAFNPGVDDRIIESFQKALDYLRLSGQMHDILQRYVPN</sequence>
<proteinExistence type="predicted"/>
<gene>
    <name evidence="2" type="ordered locus">HCH_01936</name>
</gene>